<feature type="region of interest" description="Disordered" evidence="1">
    <location>
        <begin position="77"/>
        <end position="131"/>
    </location>
</feature>
<reference evidence="2 4" key="1">
    <citation type="journal article" date="2010" name="BMC Genomics">
        <title>Combination of measures distinguishes pre-miRNAs from other stem-loops in the genome of the newly sequenced Anopheles darlingi.</title>
        <authorList>
            <person name="Mendes N.D."/>
            <person name="Freitas A.T."/>
            <person name="Vasconcelos A.T."/>
            <person name="Sagot M.F."/>
        </authorList>
    </citation>
    <scope>NUCLEOTIDE SEQUENCE</scope>
</reference>
<feature type="compositionally biased region" description="Basic and acidic residues" evidence="1">
    <location>
        <begin position="97"/>
        <end position="111"/>
    </location>
</feature>
<feature type="compositionally biased region" description="Low complexity" evidence="1">
    <location>
        <begin position="11"/>
        <end position="29"/>
    </location>
</feature>
<feature type="compositionally biased region" description="Low complexity" evidence="1">
    <location>
        <begin position="50"/>
        <end position="60"/>
    </location>
</feature>
<accession>W5JAF8</accession>
<protein>
    <submittedName>
        <fullName evidence="2 3">Uncharacterized protein</fullName>
    </submittedName>
</protein>
<dbReference type="EnsemblMetazoa" id="ADAC007391-RA">
    <property type="protein sequence ID" value="ADAC007391-PA"/>
    <property type="gene ID" value="ADAC007391"/>
</dbReference>
<gene>
    <name evidence="2" type="ORF">AND_007391</name>
</gene>
<evidence type="ECO:0000313" key="4">
    <source>
        <dbReference type="Proteomes" id="UP000000673"/>
    </source>
</evidence>
<evidence type="ECO:0000313" key="2">
    <source>
        <dbReference type="EMBL" id="ETN60971.1"/>
    </source>
</evidence>
<organism evidence="2">
    <name type="scientific">Anopheles darlingi</name>
    <name type="common">Mosquito</name>
    <dbReference type="NCBI Taxonomy" id="43151"/>
    <lineage>
        <taxon>Eukaryota</taxon>
        <taxon>Metazoa</taxon>
        <taxon>Ecdysozoa</taxon>
        <taxon>Arthropoda</taxon>
        <taxon>Hexapoda</taxon>
        <taxon>Insecta</taxon>
        <taxon>Pterygota</taxon>
        <taxon>Neoptera</taxon>
        <taxon>Endopterygota</taxon>
        <taxon>Diptera</taxon>
        <taxon>Nematocera</taxon>
        <taxon>Culicoidea</taxon>
        <taxon>Culicidae</taxon>
        <taxon>Anophelinae</taxon>
        <taxon>Anopheles</taxon>
    </lineage>
</organism>
<dbReference type="EMBL" id="ADMH02001838">
    <property type="protein sequence ID" value="ETN60971.1"/>
    <property type="molecule type" value="Genomic_DNA"/>
</dbReference>
<keyword evidence="4" id="KW-1185">Reference proteome</keyword>
<reference evidence="3" key="4">
    <citation type="submission" date="2015-06" db="UniProtKB">
        <authorList>
            <consortium name="EnsemblMetazoa"/>
        </authorList>
    </citation>
    <scope>IDENTIFICATION</scope>
</reference>
<proteinExistence type="predicted"/>
<reference evidence="2" key="3">
    <citation type="journal article" date="2013" name="Nucleic Acids Res.">
        <title>The genome of Anopheles darlingi, the main neotropical malaria vector.</title>
        <authorList>
            <person name="Marinotti O."/>
            <person name="Cerqueira G.C."/>
            <person name="de Almeida L.G."/>
            <person name="Ferro M.I."/>
            <person name="Loreto E.L."/>
            <person name="Zaha A."/>
            <person name="Teixeira S.M."/>
            <person name="Wespiser A.R."/>
            <person name="Almeida E Silva A."/>
            <person name="Schlindwein A.D."/>
            <person name="Pacheco A.C."/>
            <person name="Silva A.L."/>
            <person name="Graveley B.R."/>
            <person name="Walenz B.P."/>
            <person name="Lima Bde A."/>
            <person name="Ribeiro C.A."/>
            <person name="Nunes-Silva C.G."/>
            <person name="de Carvalho C.R."/>
            <person name="Soares C.M."/>
            <person name="de Menezes C.B."/>
            <person name="Matiolli C."/>
            <person name="Caffrey D."/>
            <person name="Araujo D.A."/>
            <person name="de Oliveira D.M."/>
            <person name="Golenbock D."/>
            <person name="Grisard E.C."/>
            <person name="Fantinatti-Garboggini F."/>
            <person name="de Carvalho F.M."/>
            <person name="Barcellos F.G."/>
            <person name="Prosdocimi F."/>
            <person name="May G."/>
            <person name="Azevedo Junior G.M."/>
            <person name="Guimaraes G.M."/>
            <person name="Goldman G.H."/>
            <person name="Padilha I.Q."/>
            <person name="Batista Jda S."/>
            <person name="Ferro J.A."/>
            <person name="Ribeiro J.M."/>
            <person name="Fietto J.L."/>
            <person name="Dabbas K.M."/>
            <person name="Cerdeira L."/>
            <person name="Agnez-Lima L.F."/>
            <person name="Brocchi M."/>
            <person name="de Carvalho M.O."/>
            <person name="Teixeira Mde M."/>
            <person name="Diniz Maia Mde M."/>
            <person name="Goldman M.H."/>
            <person name="Cruz Schneider M.P."/>
            <person name="Felipe M.S."/>
            <person name="Hungria M."/>
            <person name="Nicolas M.F."/>
            <person name="Pereira M."/>
            <person name="Montes M.A."/>
            <person name="Cantao M.E."/>
            <person name="Vincentz M."/>
            <person name="Rafael M.S."/>
            <person name="Silverman N."/>
            <person name="Stoco P.H."/>
            <person name="Souza R.C."/>
            <person name="Vicentini R."/>
            <person name="Gazzinelli R.T."/>
            <person name="Neves Rde O."/>
            <person name="Silva R."/>
            <person name="Astolfi-Filho S."/>
            <person name="Maciel T.E."/>
            <person name="Urmenyi T.P."/>
            <person name="Tadei W.P."/>
            <person name="Camargo E.P."/>
            <person name="de Vasconcelos A.T."/>
        </authorList>
    </citation>
    <scope>NUCLEOTIDE SEQUENCE</scope>
</reference>
<sequence>MGRKKIKKLARASVVASSSSSSSASASTAPPLPSRTEFFEPTSKEQARHSSSSGSSSSATASSLGLQLAAVAAKAAEVPYRTVAGPSTTKQRSLAATDEHRWRTVTDDSRHLASLSPLQGFSSDTDKMEFG</sequence>
<dbReference type="AlphaFoldDB" id="W5JAF8"/>
<feature type="compositionally biased region" description="Polar residues" evidence="1">
    <location>
        <begin position="85"/>
        <end position="94"/>
    </location>
</feature>
<dbReference type="HOGENOM" id="CLU_1929323_0_0_1"/>
<feature type="region of interest" description="Disordered" evidence="1">
    <location>
        <begin position="1"/>
        <end position="60"/>
    </location>
</feature>
<evidence type="ECO:0000313" key="3">
    <source>
        <dbReference type="EnsemblMetazoa" id="ADAC007391-PA"/>
    </source>
</evidence>
<dbReference type="Proteomes" id="UP000000673">
    <property type="component" value="Unassembled WGS sequence"/>
</dbReference>
<reference evidence="2" key="2">
    <citation type="submission" date="2010-05" db="EMBL/GenBank/DDBJ databases">
        <authorList>
            <person name="Almeida L.G."/>
            <person name="Nicolas M.F."/>
            <person name="Souza R.C."/>
            <person name="Vasconcelos A.T.R."/>
        </authorList>
    </citation>
    <scope>NUCLEOTIDE SEQUENCE</scope>
</reference>
<name>W5JAF8_ANODA</name>
<feature type="compositionally biased region" description="Basic residues" evidence="1">
    <location>
        <begin position="1"/>
        <end position="10"/>
    </location>
</feature>
<evidence type="ECO:0000256" key="1">
    <source>
        <dbReference type="SAM" id="MobiDB-lite"/>
    </source>
</evidence>
<dbReference type="VEuPathDB" id="VectorBase:ADAC007391"/>